<keyword evidence="7" id="KW-0342">GTP-binding</keyword>
<dbReference type="CDD" id="cd21117">
    <property type="entry name" value="Twitch_MoaA"/>
    <property type="match status" value="1"/>
</dbReference>
<reference evidence="11 12" key="1">
    <citation type="journal article" date="2010" name="J. Bacteriol.">
        <title>Genome sequence of the oligotrophic marine Gammaproteobacterium HTCC2143, isolated from the Oregon Coast.</title>
        <authorList>
            <person name="Oh H.M."/>
            <person name="Kang I."/>
            <person name="Ferriera S."/>
            <person name="Giovannoni S.J."/>
            <person name="Cho J.C."/>
        </authorList>
    </citation>
    <scope>NUCLEOTIDE SEQUENCE [LARGE SCALE GENOMIC DNA]</scope>
    <source>
        <strain evidence="11 12">HTCC2143</strain>
    </source>
</reference>
<dbReference type="InterPro" id="IPR006638">
    <property type="entry name" value="Elp3/MiaA/NifB-like_rSAM"/>
</dbReference>
<comment type="cofactor">
    <cofactor evidence="1">
        <name>[4Fe-4S] cluster</name>
        <dbReference type="ChEBI" id="CHEBI:49883"/>
    </cofactor>
</comment>
<dbReference type="GO" id="GO:0061799">
    <property type="term" value="F:cyclic pyranopterin monophosphate synthase activity"/>
    <property type="evidence" value="ECO:0007669"/>
    <property type="project" value="TreeGrafter"/>
</dbReference>
<dbReference type="STRING" id="247633.GP2143_16761"/>
<evidence type="ECO:0000256" key="2">
    <source>
        <dbReference type="ARBA" id="ARBA00022691"/>
    </source>
</evidence>
<dbReference type="eggNOG" id="COG2896">
    <property type="taxonomic scope" value="Bacteria"/>
</dbReference>
<sequence length="299" mass="33140">MAEEMTFAPRSEILSLEEIELVAKAFATLGVKKIRLTGGEPLVRHNIMSLVENIGALDNLTELTMTTNGSQLTKYAQQLSDHGVKRINISIDSLQSQRFKTITRTGDLTQVLAGIDAACSAGFQRIKLNAVILKGRNDDEIMDLVNFAISKNIDISFIEEMPLGLIDEHDRALSFCSSDEIRAYISSKHSLTASEITTAGPSQYYTLEGSDTRIGFISPHSHNFCHLCNRVRVTVEGRLLLCLGNEHSVDLRAVLRAHPGEIEPLTQAIIDAMVLKPERHYFDLDNEPQIVRFMNTTGG</sequence>
<dbReference type="GO" id="GO:0046872">
    <property type="term" value="F:metal ion binding"/>
    <property type="evidence" value="ECO:0007669"/>
    <property type="project" value="UniProtKB-KW"/>
</dbReference>
<evidence type="ECO:0000256" key="3">
    <source>
        <dbReference type="ARBA" id="ARBA00022723"/>
    </source>
</evidence>
<evidence type="ECO:0000313" key="11">
    <source>
        <dbReference type="EMBL" id="EAW32926.1"/>
    </source>
</evidence>
<dbReference type="SMART" id="SM00729">
    <property type="entry name" value="Elp3"/>
    <property type="match status" value="1"/>
</dbReference>
<keyword evidence="8" id="KW-0501">Molybdenum cofactor biosynthesis</keyword>
<feature type="domain" description="Radical SAM core" evidence="10">
    <location>
        <begin position="1"/>
        <end position="188"/>
    </location>
</feature>
<dbReference type="Pfam" id="PF04055">
    <property type="entry name" value="Radical_SAM"/>
    <property type="match status" value="1"/>
</dbReference>
<keyword evidence="12" id="KW-1185">Reference proteome</keyword>
<dbReference type="GO" id="GO:0005525">
    <property type="term" value="F:GTP binding"/>
    <property type="evidence" value="ECO:0007669"/>
    <property type="project" value="UniProtKB-KW"/>
</dbReference>
<dbReference type="SUPFAM" id="SSF102114">
    <property type="entry name" value="Radical SAM enzymes"/>
    <property type="match status" value="1"/>
</dbReference>
<dbReference type="EMBL" id="AAVT01000001">
    <property type="protein sequence ID" value="EAW32926.1"/>
    <property type="molecule type" value="Genomic_DNA"/>
</dbReference>
<evidence type="ECO:0000313" key="12">
    <source>
        <dbReference type="Proteomes" id="UP000004931"/>
    </source>
</evidence>
<dbReference type="InterPro" id="IPR013785">
    <property type="entry name" value="Aldolase_TIM"/>
</dbReference>
<keyword evidence="5" id="KW-0408">Iron</keyword>
<dbReference type="Gene3D" id="3.20.20.70">
    <property type="entry name" value="Aldolase class I"/>
    <property type="match status" value="1"/>
</dbReference>
<dbReference type="InterPro" id="IPR007197">
    <property type="entry name" value="rSAM"/>
</dbReference>
<dbReference type="InterPro" id="IPR050105">
    <property type="entry name" value="MoCo_biosynth_MoaA/MoaC"/>
</dbReference>
<dbReference type="InterPro" id="IPR058240">
    <property type="entry name" value="rSAM_sf"/>
</dbReference>
<dbReference type="Pfam" id="PF06463">
    <property type="entry name" value="Mob_synth_C"/>
    <property type="match status" value="1"/>
</dbReference>
<evidence type="ECO:0000256" key="6">
    <source>
        <dbReference type="ARBA" id="ARBA00023014"/>
    </source>
</evidence>
<dbReference type="PANTHER" id="PTHR22960:SF0">
    <property type="entry name" value="MOLYBDENUM COFACTOR BIOSYNTHESIS PROTEIN 1"/>
    <property type="match status" value="1"/>
</dbReference>
<comment type="caution">
    <text evidence="11">The sequence shown here is derived from an EMBL/GenBank/DDBJ whole genome shotgun (WGS) entry which is preliminary data.</text>
</comment>
<evidence type="ECO:0000256" key="8">
    <source>
        <dbReference type="ARBA" id="ARBA00023150"/>
    </source>
</evidence>
<proteinExistence type="predicted"/>
<dbReference type="PANTHER" id="PTHR22960">
    <property type="entry name" value="MOLYBDOPTERIN COFACTOR SYNTHESIS PROTEIN A"/>
    <property type="match status" value="1"/>
</dbReference>
<keyword evidence="3" id="KW-0479">Metal-binding</keyword>
<dbReference type="InterPro" id="IPR013483">
    <property type="entry name" value="MoaA"/>
</dbReference>
<evidence type="ECO:0000259" key="10">
    <source>
        <dbReference type="PROSITE" id="PS51918"/>
    </source>
</evidence>
<dbReference type="GO" id="GO:0051539">
    <property type="term" value="F:4 iron, 4 sulfur cluster binding"/>
    <property type="evidence" value="ECO:0007669"/>
    <property type="project" value="UniProtKB-KW"/>
</dbReference>
<organism evidence="11 12">
    <name type="scientific">marine gamma proteobacterium HTCC2143</name>
    <dbReference type="NCBI Taxonomy" id="247633"/>
    <lineage>
        <taxon>Bacteria</taxon>
        <taxon>Pseudomonadati</taxon>
        <taxon>Pseudomonadota</taxon>
        <taxon>Gammaproteobacteria</taxon>
        <taxon>Cellvibrionales</taxon>
        <taxon>Spongiibacteraceae</taxon>
        <taxon>BD1-7 clade</taxon>
    </lineage>
</organism>
<protein>
    <submittedName>
        <fullName evidence="11">Molybdenum cofactor biosynthesis enzyme</fullName>
    </submittedName>
</protein>
<keyword evidence="2" id="KW-0949">S-adenosyl-L-methionine</keyword>
<dbReference type="GO" id="GO:0061798">
    <property type="term" value="F:GTP 3',8'-cyclase activity"/>
    <property type="evidence" value="ECO:0007669"/>
    <property type="project" value="TreeGrafter"/>
</dbReference>
<evidence type="ECO:0000256" key="7">
    <source>
        <dbReference type="ARBA" id="ARBA00023134"/>
    </source>
</evidence>
<evidence type="ECO:0000256" key="1">
    <source>
        <dbReference type="ARBA" id="ARBA00001966"/>
    </source>
</evidence>
<dbReference type="GO" id="GO:0006777">
    <property type="term" value="P:Mo-molybdopterin cofactor biosynthetic process"/>
    <property type="evidence" value="ECO:0007669"/>
    <property type="project" value="UniProtKB-KW"/>
</dbReference>
<name>A0Y9X2_9GAMM</name>
<keyword evidence="6" id="KW-0411">Iron-sulfur</keyword>
<dbReference type="InterPro" id="IPR010505">
    <property type="entry name" value="MoaA_twitch"/>
</dbReference>
<evidence type="ECO:0000256" key="9">
    <source>
        <dbReference type="ARBA" id="ARBA00023239"/>
    </source>
</evidence>
<dbReference type="AlphaFoldDB" id="A0Y9X2"/>
<keyword evidence="9" id="KW-0456">Lyase</keyword>
<evidence type="ECO:0000256" key="4">
    <source>
        <dbReference type="ARBA" id="ARBA00022741"/>
    </source>
</evidence>
<evidence type="ECO:0000256" key="5">
    <source>
        <dbReference type="ARBA" id="ARBA00023004"/>
    </source>
</evidence>
<dbReference type="CDD" id="cd01335">
    <property type="entry name" value="Radical_SAM"/>
    <property type="match status" value="1"/>
</dbReference>
<gene>
    <name evidence="11" type="ORF">GP2143_16761</name>
</gene>
<dbReference type="PROSITE" id="PS51918">
    <property type="entry name" value="RADICAL_SAM"/>
    <property type="match status" value="1"/>
</dbReference>
<dbReference type="Proteomes" id="UP000004931">
    <property type="component" value="Unassembled WGS sequence"/>
</dbReference>
<keyword evidence="4" id="KW-0547">Nucleotide-binding</keyword>
<dbReference type="NCBIfam" id="TIGR02666">
    <property type="entry name" value="moaA"/>
    <property type="match status" value="1"/>
</dbReference>
<accession>A0Y9X2</accession>